<accession>A0A0N9UQY2</accession>
<dbReference type="Proteomes" id="UP000058074">
    <property type="component" value="Chromosome"/>
</dbReference>
<proteinExistence type="predicted"/>
<name>A0A0N9UQY2_SPHMC</name>
<evidence type="ECO:0000313" key="2">
    <source>
        <dbReference type="Proteomes" id="UP000058074"/>
    </source>
</evidence>
<dbReference type="PATRIC" id="fig|33050.5.peg.3917"/>
<dbReference type="KEGG" id="smag:AN936_18870"/>
<gene>
    <name evidence="1" type="ORF">AN936_18870</name>
</gene>
<dbReference type="InterPro" id="IPR009097">
    <property type="entry name" value="Cyclic_Pdiesterase"/>
</dbReference>
<dbReference type="EMBL" id="CP012700">
    <property type="protein sequence ID" value="ALH82338.1"/>
    <property type="molecule type" value="Genomic_DNA"/>
</dbReference>
<organism evidence="1 2">
    <name type="scientific">Sphingopyxis macrogoltabida</name>
    <name type="common">Sphingomonas macrogoltabidus</name>
    <dbReference type="NCBI Taxonomy" id="33050"/>
    <lineage>
        <taxon>Bacteria</taxon>
        <taxon>Pseudomonadati</taxon>
        <taxon>Pseudomonadota</taxon>
        <taxon>Alphaproteobacteria</taxon>
        <taxon>Sphingomonadales</taxon>
        <taxon>Sphingomonadaceae</taxon>
        <taxon>Sphingopyxis</taxon>
    </lineage>
</organism>
<evidence type="ECO:0008006" key="3">
    <source>
        <dbReference type="Google" id="ProtNLM"/>
    </source>
</evidence>
<evidence type="ECO:0000313" key="1">
    <source>
        <dbReference type="EMBL" id="ALH82338.1"/>
    </source>
</evidence>
<protein>
    <recommendedName>
        <fullName evidence="3">2'-5' RNA ligase</fullName>
    </recommendedName>
</protein>
<dbReference type="RefSeq" id="WP_054589392.1">
    <property type="nucleotide sequence ID" value="NZ_CP012700.1"/>
</dbReference>
<dbReference type="Gene3D" id="3.90.1140.10">
    <property type="entry name" value="Cyclic phosphodiesterase"/>
    <property type="match status" value="1"/>
</dbReference>
<dbReference type="OrthoDB" id="7770344at2"/>
<reference evidence="1 2" key="1">
    <citation type="journal article" date="2015" name="Genome Announc.">
        <title>Complete Genome Sequence of Polypropylene Glycol- and Polyethylene Glycol-Degrading Sphingopyxis macrogoltabida Strain EY-1.</title>
        <authorList>
            <person name="Ohtsubo Y."/>
            <person name="Nagata Y."/>
            <person name="Numata M."/>
            <person name="Tsuchikane K."/>
            <person name="Hosoyama A."/>
            <person name="Yamazoe A."/>
            <person name="Tsuda M."/>
            <person name="Fujita N."/>
            <person name="Kawai F."/>
        </authorList>
    </citation>
    <scope>NUCLEOTIDE SEQUENCE [LARGE SCALE GENOMIC DNA]</scope>
    <source>
        <strain evidence="1 2">EY-1</strain>
    </source>
</reference>
<dbReference type="SUPFAM" id="SSF55144">
    <property type="entry name" value="LigT-like"/>
    <property type="match status" value="1"/>
</dbReference>
<sequence>MDPMFRYFLGFQVAADRAGWLARQLPPVAGDLFAGLKPQNYHLTLCTIAETAEPQPFLRQRVTTAFASGLPAASHIPFGRIMSREMGAELTTVGSIGGIRHLYEGIVALLAAQGIEPMHRKSGLRPHITLGYGACAFDPVPMAWRWTPRELVLIESHVGHRRHRVLQSWSLLPPAQGAFAFMEDELPPPLRRAA</sequence>
<dbReference type="AlphaFoldDB" id="A0A0N9UQY2"/>